<dbReference type="GO" id="GO:0032259">
    <property type="term" value="P:methylation"/>
    <property type="evidence" value="ECO:0007669"/>
    <property type="project" value="UniProtKB-KW"/>
</dbReference>
<gene>
    <name evidence="4" type="ORF">BDV95DRAFT_497079</name>
</gene>
<dbReference type="Gene3D" id="3.40.50.150">
    <property type="entry name" value="Vaccinia Virus protein VP39"/>
    <property type="match status" value="1"/>
</dbReference>
<dbReference type="PANTHER" id="PTHR12176:SF84">
    <property type="entry name" value="METHYLTRANSFERASE DOMAIN-CONTAINING PROTEIN"/>
    <property type="match status" value="1"/>
</dbReference>
<name>A0A7C8M835_9PLEO</name>
<dbReference type="OrthoDB" id="411785at2759"/>
<dbReference type="SUPFAM" id="SSF53335">
    <property type="entry name" value="S-adenosyl-L-methionine-dependent methyltransferases"/>
    <property type="match status" value="1"/>
</dbReference>
<evidence type="ECO:0000313" key="5">
    <source>
        <dbReference type="Proteomes" id="UP000481861"/>
    </source>
</evidence>
<dbReference type="InterPro" id="IPR029063">
    <property type="entry name" value="SAM-dependent_MTases_sf"/>
</dbReference>
<comment type="caution">
    <text evidence="4">The sequence shown here is derived from an EMBL/GenBank/DDBJ whole genome shotgun (WGS) entry which is preliminary data.</text>
</comment>
<keyword evidence="2" id="KW-0489">Methyltransferase</keyword>
<dbReference type="Proteomes" id="UP000481861">
    <property type="component" value="Unassembled WGS sequence"/>
</dbReference>
<dbReference type="AlphaFoldDB" id="A0A7C8M835"/>
<proteinExistence type="inferred from homology"/>
<dbReference type="EMBL" id="JAADJZ010000015">
    <property type="protein sequence ID" value="KAF2869995.1"/>
    <property type="molecule type" value="Genomic_DNA"/>
</dbReference>
<evidence type="ECO:0000256" key="2">
    <source>
        <dbReference type="ARBA" id="ARBA00022603"/>
    </source>
</evidence>
<evidence type="ECO:0000313" key="4">
    <source>
        <dbReference type="EMBL" id="KAF2869995.1"/>
    </source>
</evidence>
<dbReference type="InterPro" id="IPR051419">
    <property type="entry name" value="Lys/N-term_MeTrsfase_sf"/>
</dbReference>
<accession>A0A7C8M835</accession>
<organism evidence="4 5">
    <name type="scientific">Massariosphaeria phaeospora</name>
    <dbReference type="NCBI Taxonomy" id="100035"/>
    <lineage>
        <taxon>Eukaryota</taxon>
        <taxon>Fungi</taxon>
        <taxon>Dikarya</taxon>
        <taxon>Ascomycota</taxon>
        <taxon>Pezizomycotina</taxon>
        <taxon>Dothideomycetes</taxon>
        <taxon>Pleosporomycetidae</taxon>
        <taxon>Pleosporales</taxon>
        <taxon>Pleosporales incertae sedis</taxon>
        <taxon>Massariosphaeria</taxon>
    </lineage>
</organism>
<evidence type="ECO:0008006" key="6">
    <source>
        <dbReference type="Google" id="ProtNLM"/>
    </source>
</evidence>
<keyword evidence="5" id="KW-1185">Reference proteome</keyword>
<comment type="similarity">
    <text evidence="1">Belongs to the methyltransferase superfamily.</text>
</comment>
<dbReference type="PANTHER" id="PTHR12176">
    <property type="entry name" value="SAM-DEPENDENT METHYLTRANSFERASE SUPERFAMILY PROTEIN"/>
    <property type="match status" value="1"/>
</dbReference>
<evidence type="ECO:0000256" key="1">
    <source>
        <dbReference type="ARBA" id="ARBA00008361"/>
    </source>
</evidence>
<dbReference type="GO" id="GO:0008168">
    <property type="term" value="F:methyltransferase activity"/>
    <property type="evidence" value="ECO:0007669"/>
    <property type="project" value="UniProtKB-KW"/>
</dbReference>
<evidence type="ECO:0000256" key="3">
    <source>
        <dbReference type="ARBA" id="ARBA00022679"/>
    </source>
</evidence>
<protein>
    <recommendedName>
        <fullName evidence="6">S-adenosyl-L-methionine-dependent methyltransferase</fullName>
    </recommendedName>
</protein>
<keyword evidence="3" id="KW-0808">Transferase</keyword>
<reference evidence="4 5" key="1">
    <citation type="submission" date="2020-01" db="EMBL/GenBank/DDBJ databases">
        <authorList>
            <consortium name="DOE Joint Genome Institute"/>
            <person name="Haridas S."/>
            <person name="Albert R."/>
            <person name="Binder M."/>
            <person name="Bloem J."/>
            <person name="Labutti K."/>
            <person name="Salamov A."/>
            <person name="Andreopoulos B."/>
            <person name="Baker S.E."/>
            <person name="Barry K."/>
            <person name="Bills G."/>
            <person name="Bluhm B.H."/>
            <person name="Cannon C."/>
            <person name="Castanera R."/>
            <person name="Culley D.E."/>
            <person name="Daum C."/>
            <person name="Ezra D."/>
            <person name="Gonzalez J.B."/>
            <person name="Henrissat B."/>
            <person name="Kuo A."/>
            <person name="Liang C."/>
            <person name="Lipzen A."/>
            <person name="Lutzoni F."/>
            <person name="Magnuson J."/>
            <person name="Mondo S."/>
            <person name="Nolan M."/>
            <person name="Ohm R."/>
            <person name="Pangilinan J."/>
            <person name="Park H.-J.H."/>
            <person name="Ramirez L."/>
            <person name="Alfaro M."/>
            <person name="Sun H."/>
            <person name="Tritt A."/>
            <person name="Yoshinaga Y."/>
            <person name="Zwiers L.-H.L."/>
            <person name="Turgeon B.G."/>
            <person name="Goodwin S.B."/>
            <person name="Spatafora J.W."/>
            <person name="Crous P.W."/>
            <person name="Grigoriev I.V."/>
        </authorList>
    </citation>
    <scope>NUCLEOTIDE SEQUENCE [LARGE SCALE GENOMIC DNA]</scope>
    <source>
        <strain evidence="4 5">CBS 611.86</strain>
    </source>
</reference>
<sequence length="292" mass="32901">MPPKVTPFGSQDYWNNRFTANSHPFEWLEAPTALDPHLFAALKHTNDENPEILHIGCGTSLLSDHLRAHINNPAQIHNLDYSEVAITVGRKREVDLYANKDAIRDQLPATSKPQRPTYMRWSTANLLDHSSLLTCCQPSTYSIVVDKSTSDSIACSEDVYVPLPYPVSISRDPHSSSSSEHTTSFEPIHPLHVLAIHLALVSKPKARWISLSYSTDRFPFLHHPPPELHKQELERAGLPNPGTLWRLEAKYEIEVPPAAAPEDSNGTIHRPQILHWVYVLERTDVEVAVRDS</sequence>